<dbReference type="InterPro" id="IPR046797">
    <property type="entry name" value="PDDEXK_12"/>
</dbReference>
<gene>
    <name evidence="3" type="ORF">AK830_g2421</name>
</gene>
<evidence type="ECO:0000256" key="1">
    <source>
        <dbReference type="SAM" id="MobiDB-lite"/>
    </source>
</evidence>
<reference evidence="3 4" key="1">
    <citation type="submission" date="2015-09" db="EMBL/GenBank/DDBJ databases">
        <title>Draft genome of a European isolate of the apple canker pathogen Neonectria ditissima.</title>
        <authorList>
            <person name="Gomez-Cortecero A."/>
            <person name="Harrison R.J."/>
            <person name="Armitage A.D."/>
        </authorList>
    </citation>
    <scope>NUCLEOTIDE SEQUENCE [LARGE SCALE GENOMIC DNA]</scope>
    <source>
        <strain evidence="3 4">R09/05</strain>
    </source>
</reference>
<dbReference type="EMBL" id="LKCW01000023">
    <property type="protein sequence ID" value="KPM44076.1"/>
    <property type="molecule type" value="Genomic_DNA"/>
</dbReference>
<dbReference type="Pfam" id="PF20516">
    <property type="entry name" value="PDDEXK_12"/>
    <property type="match status" value="1"/>
</dbReference>
<dbReference type="OrthoDB" id="5244165at2759"/>
<dbReference type="STRING" id="78410.A0A0N8H8B1"/>
<feature type="compositionally biased region" description="Basic and acidic residues" evidence="1">
    <location>
        <begin position="123"/>
        <end position="132"/>
    </location>
</feature>
<dbReference type="Proteomes" id="UP000050424">
    <property type="component" value="Unassembled WGS sequence"/>
</dbReference>
<organism evidence="3 4">
    <name type="scientific">Neonectria ditissima</name>
    <dbReference type="NCBI Taxonomy" id="78410"/>
    <lineage>
        <taxon>Eukaryota</taxon>
        <taxon>Fungi</taxon>
        <taxon>Dikarya</taxon>
        <taxon>Ascomycota</taxon>
        <taxon>Pezizomycotina</taxon>
        <taxon>Sordariomycetes</taxon>
        <taxon>Hypocreomycetidae</taxon>
        <taxon>Hypocreales</taxon>
        <taxon>Nectriaceae</taxon>
        <taxon>Neonectria</taxon>
    </lineage>
</organism>
<feature type="compositionally biased region" description="Polar residues" evidence="1">
    <location>
        <begin position="31"/>
        <end position="42"/>
    </location>
</feature>
<protein>
    <recommendedName>
        <fullName evidence="2">PD-(D/E)XK nuclease-like domain-containing protein</fullName>
    </recommendedName>
</protein>
<evidence type="ECO:0000313" key="3">
    <source>
        <dbReference type="EMBL" id="KPM44076.1"/>
    </source>
</evidence>
<evidence type="ECO:0000259" key="2">
    <source>
        <dbReference type="Pfam" id="PF20516"/>
    </source>
</evidence>
<comment type="caution">
    <text evidence="3">The sequence shown here is derived from an EMBL/GenBank/DDBJ whole genome shotgun (WGS) entry which is preliminary data.</text>
</comment>
<evidence type="ECO:0000313" key="4">
    <source>
        <dbReference type="Proteomes" id="UP000050424"/>
    </source>
</evidence>
<accession>A0A0N8H8B1</accession>
<feature type="region of interest" description="Disordered" evidence="1">
    <location>
        <begin position="22"/>
        <end position="157"/>
    </location>
</feature>
<name>A0A0N8H8B1_9HYPO</name>
<proteinExistence type="predicted"/>
<feature type="domain" description="PD-(D/E)XK nuclease-like" evidence="2">
    <location>
        <begin position="258"/>
        <end position="526"/>
    </location>
</feature>
<dbReference type="AlphaFoldDB" id="A0A0N8H8B1"/>
<keyword evidence="4" id="KW-1185">Reference proteome</keyword>
<sequence>MRRDIIFAWLKDLEVSTPLFSPSLTKRERPTTTLSSPRKWQLQSSPPMSKSTSSQQQCSANSVDEEARESLHQISALQSKVSLRQSAHQQAKGVDKSGSPTRRSARSIRANSAEEGSVAKSDANSHNDDIDKPNLGGQATPRPPKIEAKHTSVPSDASTSNFIRALASDERLFYQEPGAGSSKTFISNQSSTKRSTSPVKRVITLRDVGGGVFYEDLNGNQMHLGSGGQELFGDLSDVADKVGILPASIRQDIATAESATRIRDFQLNTEETRNRSDLLDELSQIRKINRLSRRCERDLEGEAEWNHAVHSAVLRLALGSEDDEVGVRYITNAEIDSRYVPQLASGLTASSKMIDYALFIGDGHEPSSHENAAPSESHSTLSRDISNLVTNSSDSINHIPYPALRHRPIGISIETKTISRTEEEARVQLGIWAASQMNRIRHLGLEYDTDFDGILQQMVFPLLYVNSSQWSVLFARPFLQLRQGRTRDIKIVIYRGINLGDTASLVGTYQLLRALRILRNWADVIFRGWWTDIVEALPRLDLIE</sequence>
<feature type="compositionally biased region" description="Low complexity" evidence="1">
    <location>
        <begin position="43"/>
        <end position="57"/>
    </location>
</feature>
<feature type="compositionally biased region" description="Polar residues" evidence="1">
    <location>
        <begin position="72"/>
        <end position="89"/>
    </location>
</feature>